<dbReference type="InterPro" id="IPR036388">
    <property type="entry name" value="WH-like_DNA-bd_sf"/>
</dbReference>
<reference evidence="2 3" key="1">
    <citation type="submission" date="2022-09" db="EMBL/GenBank/DDBJ databases">
        <title>Chelativorans salina sp. nov., a novel slightly halophilic bacterium isolated from a saline lake sediment enrichment.</title>
        <authorList>
            <person name="Gao L."/>
            <person name="Fang B.-Z."/>
            <person name="Li W.-J."/>
        </authorList>
    </citation>
    <scope>NUCLEOTIDE SEQUENCE [LARGE SCALE GENOMIC DNA]</scope>
    <source>
        <strain evidence="2 3">EGI FJ00035</strain>
    </source>
</reference>
<dbReference type="InterPro" id="IPR016032">
    <property type="entry name" value="Sig_transdc_resp-reg_C-effctor"/>
</dbReference>
<organism evidence="2 3">
    <name type="scientific">Chelativorans salis</name>
    <dbReference type="NCBI Taxonomy" id="2978478"/>
    <lineage>
        <taxon>Bacteria</taxon>
        <taxon>Pseudomonadati</taxon>
        <taxon>Pseudomonadota</taxon>
        <taxon>Alphaproteobacteria</taxon>
        <taxon>Hyphomicrobiales</taxon>
        <taxon>Phyllobacteriaceae</taxon>
        <taxon>Chelativorans</taxon>
    </lineage>
</organism>
<accession>A0ABT2LMN6</accession>
<evidence type="ECO:0000313" key="2">
    <source>
        <dbReference type="EMBL" id="MCT7375810.1"/>
    </source>
</evidence>
<sequence length="379" mass="42374">MPNGSLLTHTDDALPTPVAAALDNLYHAGFEPATWREGMTGLCRTLGAYGACTVPRVAAEHTQLLPCTPELEELVQVFVRDEWHKRDLRADRGWPLVDAGRAVLLEHDIVTPEDHRREPLYQDFYMRFGMLWWAGITFRSLDKQYVVSLSRRIGDEPFSEHDRRLFWCMRGYLSRVFTMAEHMVTVAGKGGLDALDAMDRGGILVDARARIVAMNRRAEKMVGEAISIVGNRVVARHADSDRALQKLITATLRDGPQREGAVMVRRPMRRPVLIDVLPVPAAAGAPFLFGKALLVLIDLEDRPVPKEGILIRLFRMTPAEAALSVLLCSGLTLAQASDRLRITQGTVRQRLKDVFRKTDTVRQSELISLLSAVATRKPL</sequence>
<dbReference type="SMART" id="SM00421">
    <property type="entry name" value="HTH_LUXR"/>
    <property type="match status" value="1"/>
</dbReference>
<comment type="caution">
    <text evidence="2">The sequence shown here is derived from an EMBL/GenBank/DDBJ whole genome shotgun (WGS) entry which is preliminary data.</text>
</comment>
<dbReference type="Proteomes" id="UP001320831">
    <property type="component" value="Unassembled WGS sequence"/>
</dbReference>
<dbReference type="Gene3D" id="3.30.450.20">
    <property type="entry name" value="PAS domain"/>
    <property type="match status" value="1"/>
</dbReference>
<protein>
    <submittedName>
        <fullName evidence="2">Helix-turn-helix transcriptional regulator</fullName>
    </submittedName>
</protein>
<proteinExistence type="predicted"/>
<evidence type="ECO:0000259" key="1">
    <source>
        <dbReference type="SMART" id="SM00421"/>
    </source>
</evidence>
<feature type="domain" description="HTH luxR-type" evidence="1">
    <location>
        <begin position="313"/>
        <end position="370"/>
    </location>
</feature>
<evidence type="ECO:0000313" key="3">
    <source>
        <dbReference type="Proteomes" id="UP001320831"/>
    </source>
</evidence>
<dbReference type="SUPFAM" id="SSF46894">
    <property type="entry name" value="C-terminal effector domain of the bipartite response regulators"/>
    <property type="match status" value="1"/>
</dbReference>
<dbReference type="EMBL" id="JAOCZP010000003">
    <property type="protein sequence ID" value="MCT7375810.1"/>
    <property type="molecule type" value="Genomic_DNA"/>
</dbReference>
<dbReference type="SUPFAM" id="SSF55785">
    <property type="entry name" value="PYP-like sensor domain (PAS domain)"/>
    <property type="match status" value="1"/>
</dbReference>
<dbReference type="InterPro" id="IPR000792">
    <property type="entry name" value="Tscrpt_reg_LuxR_C"/>
</dbReference>
<dbReference type="RefSeq" id="WP_260903042.1">
    <property type="nucleotide sequence ID" value="NZ_JAOCZP010000003.1"/>
</dbReference>
<dbReference type="Gene3D" id="1.10.10.10">
    <property type="entry name" value="Winged helix-like DNA-binding domain superfamily/Winged helix DNA-binding domain"/>
    <property type="match status" value="1"/>
</dbReference>
<keyword evidence="3" id="KW-1185">Reference proteome</keyword>
<name>A0ABT2LMN6_9HYPH</name>
<gene>
    <name evidence="2" type="ORF">N5A92_12285</name>
</gene>
<dbReference type="InterPro" id="IPR035965">
    <property type="entry name" value="PAS-like_dom_sf"/>
</dbReference>